<dbReference type="InterPro" id="IPR015855">
    <property type="entry name" value="ABC_transpr_MalK-like"/>
</dbReference>
<dbReference type="InterPro" id="IPR012340">
    <property type="entry name" value="NA-bd_OB-fold"/>
</dbReference>
<dbReference type="InterPro" id="IPR003439">
    <property type="entry name" value="ABC_transporter-like_ATP-bd"/>
</dbReference>
<dbReference type="Proteomes" id="UP000199598">
    <property type="component" value="Unassembled WGS sequence"/>
</dbReference>
<dbReference type="Gene3D" id="2.40.50.140">
    <property type="entry name" value="Nucleic acid-binding proteins"/>
    <property type="match status" value="1"/>
</dbReference>
<reference evidence="6 7" key="1">
    <citation type="submission" date="2016-10" db="EMBL/GenBank/DDBJ databases">
        <authorList>
            <person name="Varghese N."/>
            <person name="Submissions S."/>
        </authorList>
    </citation>
    <scope>NUCLEOTIDE SEQUENCE [LARGE SCALE GENOMIC DNA]</scope>
    <source>
        <strain evidence="6 7">DSM 16392</strain>
    </source>
</reference>
<dbReference type="InterPro" id="IPR040582">
    <property type="entry name" value="OB_MalK-like"/>
</dbReference>
<gene>
    <name evidence="6" type="ORF">SAMN04488518_10548</name>
</gene>
<organism evidence="6 7">
    <name type="scientific">Pseudovibrio ascidiaceicola</name>
    <dbReference type="NCBI Taxonomy" id="285279"/>
    <lineage>
        <taxon>Bacteria</taxon>
        <taxon>Pseudomonadati</taxon>
        <taxon>Pseudomonadota</taxon>
        <taxon>Alphaproteobacteria</taxon>
        <taxon>Hyphomicrobiales</taxon>
        <taxon>Stappiaceae</taxon>
        <taxon>Pseudovibrio</taxon>
    </lineage>
</organism>
<dbReference type="CDD" id="cd03301">
    <property type="entry name" value="ABC_MalK_N"/>
    <property type="match status" value="1"/>
</dbReference>
<dbReference type="InterPro" id="IPR008995">
    <property type="entry name" value="Mo/tungstate-bd_C_term_dom"/>
</dbReference>
<dbReference type="SMART" id="SM00382">
    <property type="entry name" value="AAA"/>
    <property type="match status" value="1"/>
</dbReference>
<dbReference type="SUPFAM" id="SSF50331">
    <property type="entry name" value="MOP-like"/>
    <property type="match status" value="1"/>
</dbReference>
<dbReference type="RefSeq" id="WP_093519249.1">
    <property type="nucleotide sequence ID" value="NZ_FOSK01000005.1"/>
</dbReference>
<name>A0A1I3ZE78_9HYPH</name>
<feature type="domain" description="ABC transporter" evidence="5">
    <location>
        <begin position="4"/>
        <end position="234"/>
    </location>
</feature>
<dbReference type="Gene3D" id="2.40.50.100">
    <property type="match status" value="1"/>
</dbReference>
<dbReference type="Gene3D" id="3.40.50.300">
    <property type="entry name" value="P-loop containing nucleotide triphosphate hydrolases"/>
    <property type="match status" value="1"/>
</dbReference>
<keyword evidence="2" id="KW-0813">Transport</keyword>
<dbReference type="PROSITE" id="PS50893">
    <property type="entry name" value="ABC_TRANSPORTER_2"/>
    <property type="match status" value="1"/>
</dbReference>
<dbReference type="EMBL" id="FOSK01000005">
    <property type="protein sequence ID" value="SFK42347.1"/>
    <property type="molecule type" value="Genomic_DNA"/>
</dbReference>
<dbReference type="InterPro" id="IPR003593">
    <property type="entry name" value="AAA+_ATPase"/>
</dbReference>
<keyword evidence="3" id="KW-0547">Nucleotide-binding</keyword>
<evidence type="ECO:0000256" key="4">
    <source>
        <dbReference type="ARBA" id="ARBA00022840"/>
    </source>
</evidence>
<dbReference type="InterPro" id="IPR047641">
    <property type="entry name" value="ABC_transpr_MalK/UgpC-like"/>
</dbReference>
<dbReference type="SUPFAM" id="SSF52540">
    <property type="entry name" value="P-loop containing nucleoside triphosphate hydrolases"/>
    <property type="match status" value="1"/>
</dbReference>
<sequence>MASIQITEATKSYGNTAVLHGIDLNIQDGEFIVLVGPSGCGKSTLLRMIAGLEEVTSGSISINERIINDLPPRDRDIAMVFQSYALYPHMSVEENISYAMTLRKSPKEKIASAVNGVSNILGLNGLLERRPKALSGGQRQRVAMGRAIVRDPQAFLFDEPLSNLDARLREQMRSEIRKLHRKLNATSIYVTHDQIEAMTMADRIVAMHDGYIQQVGTPLEIYDKPANVFVASFIGSPAMNFIRGTASASGEGYHLQTDQGHQIILPKSLDLKDRMDVILGVRPEHLMIVEEGPASLPATVDLIEPMGLSTLVHVRVGQDSLKIFTLDRPDIAEGTQVHVSYIKEKLHMFDARTEMRLESPV</sequence>
<keyword evidence="4 6" id="KW-0067">ATP-binding</keyword>
<evidence type="ECO:0000256" key="2">
    <source>
        <dbReference type="ARBA" id="ARBA00022448"/>
    </source>
</evidence>
<comment type="similarity">
    <text evidence="1">Belongs to the ABC transporter superfamily.</text>
</comment>
<dbReference type="PROSITE" id="PS00211">
    <property type="entry name" value="ABC_TRANSPORTER_1"/>
    <property type="match status" value="1"/>
</dbReference>
<dbReference type="NCBIfam" id="NF008653">
    <property type="entry name" value="PRK11650.1"/>
    <property type="match status" value="1"/>
</dbReference>
<keyword evidence="6" id="KW-0762">Sugar transport</keyword>
<dbReference type="InterPro" id="IPR017871">
    <property type="entry name" value="ABC_transporter-like_CS"/>
</dbReference>
<dbReference type="InterPro" id="IPR027417">
    <property type="entry name" value="P-loop_NTPase"/>
</dbReference>
<evidence type="ECO:0000313" key="7">
    <source>
        <dbReference type="Proteomes" id="UP000199598"/>
    </source>
</evidence>
<dbReference type="Pfam" id="PF00005">
    <property type="entry name" value="ABC_tran"/>
    <property type="match status" value="1"/>
</dbReference>
<keyword evidence="7" id="KW-1185">Reference proteome</keyword>
<evidence type="ECO:0000256" key="3">
    <source>
        <dbReference type="ARBA" id="ARBA00022741"/>
    </source>
</evidence>
<dbReference type="PANTHER" id="PTHR43875:SF1">
    <property type="entry name" value="OSMOPROTECTIVE COMPOUNDS UPTAKE ATP-BINDING PROTEIN GGTA"/>
    <property type="match status" value="1"/>
</dbReference>
<protein>
    <submittedName>
        <fullName evidence="6">Multiple sugar transport system ATP-binding protein</fullName>
    </submittedName>
</protein>
<dbReference type="Pfam" id="PF17912">
    <property type="entry name" value="OB_MalK"/>
    <property type="match status" value="1"/>
</dbReference>
<comment type="caution">
    <text evidence="6">The sequence shown here is derived from an EMBL/GenBank/DDBJ whole genome shotgun (WGS) entry which is preliminary data.</text>
</comment>
<accession>A0A1I3ZE78</accession>
<evidence type="ECO:0000259" key="5">
    <source>
        <dbReference type="PROSITE" id="PS50893"/>
    </source>
</evidence>
<dbReference type="PANTHER" id="PTHR43875">
    <property type="entry name" value="MALTODEXTRIN IMPORT ATP-BINDING PROTEIN MSMX"/>
    <property type="match status" value="1"/>
</dbReference>
<proteinExistence type="inferred from homology"/>
<dbReference type="GO" id="GO:0005524">
    <property type="term" value="F:ATP binding"/>
    <property type="evidence" value="ECO:0007669"/>
    <property type="project" value="UniProtKB-KW"/>
</dbReference>
<evidence type="ECO:0000313" key="6">
    <source>
        <dbReference type="EMBL" id="SFK42347.1"/>
    </source>
</evidence>
<evidence type="ECO:0000256" key="1">
    <source>
        <dbReference type="ARBA" id="ARBA00005417"/>
    </source>
</evidence>